<reference evidence="3" key="1">
    <citation type="journal article" date="2017" name="Nat. Commun.">
        <title>The North American bullfrog draft genome provides insight into hormonal regulation of long noncoding RNA.</title>
        <authorList>
            <person name="Hammond S.A."/>
            <person name="Warren R.L."/>
            <person name="Vandervalk B.P."/>
            <person name="Kucuk E."/>
            <person name="Khan H."/>
            <person name="Gibb E.A."/>
            <person name="Pandoh P."/>
            <person name="Kirk H."/>
            <person name="Zhao Y."/>
            <person name="Jones M."/>
            <person name="Mungall A.J."/>
            <person name="Coope R."/>
            <person name="Pleasance S."/>
            <person name="Moore R.A."/>
            <person name="Holt R.A."/>
            <person name="Round J.M."/>
            <person name="Ohora S."/>
            <person name="Walle B.V."/>
            <person name="Veldhoen N."/>
            <person name="Helbing C.C."/>
            <person name="Birol I."/>
        </authorList>
    </citation>
    <scope>NUCLEOTIDE SEQUENCE [LARGE SCALE GENOMIC DNA]</scope>
</reference>
<evidence type="ECO:0000256" key="1">
    <source>
        <dbReference type="SAM" id="Phobius"/>
    </source>
</evidence>
<evidence type="ECO:0000313" key="2">
    <source>
        <dbReference type="EMBL" id="PIO27311.1"/>
    </source>
</evidence>
<keyword evidence="3" id="KW-1185">Reference proteome</keyword>
<organism evidence="2 3">
    <name type="scientific">Aquarana catesbeiana</name>
    <name type="common">American bullfrog</name>
    <name type="synonym">Rana catesbeiana</name>
    <dbReference type="NCBI Taxonomy" id="8400"/>
    <lineage>
        <taxon>Eukaryota</taxon>
        <taxon>Metazoa</taxon>
        <taxon>Chordata</taxon>
        <taxon>Craniata</taxon>
        <taxon>Vertebrata</taxon>
        <taxon>Euteleostomi</taxon>
        <taxon>Amphibia</taxon>
        <taxon>Batrachia</taxon>
        <taxon>Anura</taxon>
        <taxon>Neobatrachia</taxon>
        <taxon>Ranoidea</taxon>
        <taxon>Ranidae</taxon>
        <taxon>Aquarana</taxon>
    </lineage>
</organism>
<name>A0A2G9RJ86_AQUCT</name>
<dbReference type="EMBL" id="KV939280">
    <property type="protein sequence ID" value="PIO27311.1"/>
    <property type="molecule type" value="Genomic_DNA"/>
</dbReference>
<accession>A0A2G9RJ86</accession>
<dbReference type="AlphaFoldDB" id="A0A2G9RJ86"/>
<dbReference type="Proteomes" id="UP000228934">
    <property type="component" value="Unassembled WGS sequence"/>
</dbReference>
<keyword evidence="1" id="KW-1133">Transmembrane helix</keyword>
<keyword evidence="1" id="KW-0472">Membrane</keyword>
<gene>
    <name evidence="2" type="ORF">AB205_0177040</name>
</gene>
<evidence type="ECO:0000313" key="3">
    <source>
        <dbReference type="Proteomes" id="UP000228934"/>
    </source>
</evidence>
<feature type="transmembrane region" description="Helical" evidence="1">
    <location>
        <begin position="52"/>
        <end position="72"/>
    </location>
</feature>
<proteinExistence type="predicted"/>
<sequence length="123" mass="14537">MRKDKIMSSVVTALEEKFGIKRAKERLRKLWSDLKTREPEQYWRIRKLLKKVSTCCVFLLRYLTCILIYMLFVYTASFVKTVLLTLHMIIIKLHLFCKKYNGTGLDIHLGLDNLSYSKIGDVM</sequence>
<keyword evidence="1" id="KW-0812">Transmembrane</keyword>
<protein>
    <submittedName>
        <fullName evidence="2">Uncharacterized protein</fullName>
    </submittedName>
</protein>